<protein>
    <recommendedName>
        <fullName evidence="1">RNA polymerase sigma-70 region 4 domain-containing protein</fullName>
    </recommendedName>
</protein>
<dbReference type="InterPro" id="IPR013324">
    <property type="entry name" value="RNA_pol_sigma_r3/r4-like"/>
</dbReference>
<dbReference type="SUPFAM" id="SSF88659">
    <property type="entry name" value="Sigma3 and sigma4 domains of RNA polymerase sigma factors"/>
    <property type="match status" value="1"/>
</dbReference>
<dbReference type="InterPro" id="IPR036388">
    <property type="entry name" value="WH-like_DNA-bd_sf"/>
</dbReference>
<dbReference type="Gene3D" id="1.10.10.10">
    <property type="entry name" value="Winged helix-like DNA-binding domain superfamily/Winged helix DNA-binding domain"/>
    <property type="match status" value="1"/>
</dbReference>
<dbReference type="GO" id="GO:0006352">
    <property type="term" value="P:DNA-templated transcription initiation"/>
    <property type="evidence" value="ECO:0007669"/>
    <property type="project" value="InterPro"/>
</dbReference>
<feature type="domain" description="RNA polymerase sigma-70 region 4" evidence="1">
    <location>
        <begin position="1"/>
        <end position="19"/>
    </location>
</feature>
<dbReference type="AlphaFoldDB" id="A0AAW9X9J3"/>
<feature type="non-terminal residue" evidence="2">
    <location>
        <position position="1"/>
    </location>
</feature>
<evidence type="ECO:0000259" key="1">
    <source>
        <dbReference type="Pfam" id="PF04545"/>
    </source>
</evidence>
<comment type="caution">
    <text evidence="2">The sequence shown here is derived from an EMBL/GenBank/DDBJ whole genome shotgun (WGS) entry which is preliminary data.</text>
</comment>
<dbReference type="EMBL" id="WTRX01000241">
    <property type="protein sequence ID" value="MWU34264.1"/>
    <property type="molecule type" value="Genomic_DNA"/>
</dbReference>
<proteinExistence type="predicted"/>
<name>A0AAW9X9J3_ECOLX</name>
<dbReference type="GO" id="GO:0003700">
    <property type="term" value="F:DNA-binding transcription factor activity"/>
    <property type="evidence" value="ECO:0007669"/>
    <property type="project" value="InterPro"/>
</dbReference>
<dbReference type="Proteomes" id="UP000441160">
    <property type="component" value="Unassembled WGS sequence"/>
</dbReference>
<accession>A0AAW9X9J3</accession>
<reference evidence="2 3" key="1">
    <citation type="submission" date="2019-12" db="EMBL/GenBank/DDBJ databases">
        <title>Enteriobacteria Tanzani isolates_8377-8380.</title>
        <authorList>
            <person name="Subbiah M."/>
            <person name="Call D."/>
        </authorList>
    </citation>
    <scope>NUCLEOTIDE SEQUENCE [LARGE SCALE GENOMIC DNA]</scope>
    <source>
        <strain evidence="2 3">8378wB3</strain>
    </source>
</reference>
<dbReference type="RefSeq" id="WP_350356746.1">
    <property type="nucleotide sequence ID" value="NZ_WTRX01000241.1"/>
</dbReference>
<organism evidence="2 3">
    <name type="scientific">Escherichia coli</name>
    <dbReference type="NCBI Taxonomy" id="562"/>
    <lineage>
        <taxon>Bacteria</taxon>
        <taxon>Pseudomonadati</taxon>
        <taxon>Pseudomonadota</taxon>
        <taxon>Gammaproteobacteria</taxon>
        <taxon>Enterobacterales</taxon>
        <taxon>Enterobacteriaceae</taxon>
        <taxon>Escherichia</taxon>
    </lineage>
</organism>
<sequence>GISAERVRQLENNAMKKLRSAIAL</sequence>
<evidence type="ECO:0000313" key="2">
    <source>
        <dbReference type="EMBL" id="MWU34264.1"/>
    </source>
</evidence>
<dbReference type="InterPro" id="IPR007630">
    <property type="entry name" value="RNA_pol_sigma70_r4"/>
</dbReference>
<dbReference type="Pfam" id="PF04545">
    <property type="entry name" value="Sigma70_r4"/>
    <property type="match status" value="1"/>
</dbReference>
<evidence type="ECO:0000313" key="3">
    <source>
        <dbReference type="Proteomes" id="UP000441160"/>
    </source>
</evidence>
<gene>
    <name evidence="2" type="ORF">GP944_27055</name>
</gene>